<name>A0A1J6KJ11_NICAT</name>
<comment type="caution">
    <text evidence="3">The sequence shown here is derived from an EMBL/GenBank/DDBJ whole genome shotgun (WGS) entry which is preliminary data.</text>
</comment>
<proteinExistence type="predicted"/>
<feature type="region of interest" description="Disordered" evidence="2">
    <location>
        <begin position="142"/>
        <end position="178"/>
    </location>
</feature>
<gene>
    <name evidence="3" type="ORF">A4A49_29871</name>
</gene>
<reference evidence="3" key="1">
    <citation type="submission" date="2016-11" db="EMBL/GenBank/DDBJ databases">
        <title>The genome of Nicotiana attenuata.</title>
        <authorList>
            <person name="Xu S."/>
            <person name="Brockmoeller T."/>
            <person name="Gaquerel E."/>
            <person name="Navarro A."/>
            <person name="Kuhl H."/>
            <person name="Gase K."/>
            <person name="Ling Z."/>
            <person name="Zhou W."/>
            <person name="Kreitzer C."/>
            <person name="Stanke M."/>
            <person name="Tang H."/>
            <person name="Lyons E."/>
            <person name="Pandey P."/>
            <person name="Pandey S.P."/>
            <person name="Timmermann B."/>
            <person name="Baldwin I.T."/>
        </authorList>
    </citation>
    <scope>NUCLEOTIDE SEQUENCE [LARGE SCALE GENOMIC DNA]</scope>
    <source>
        <strain evidence="3">UT</strain>
    </source>
</reference>
<feature type="region of interest" description="Disordered" evidence="2">
    <location>
        <begin position="85"/>
        <end position="109"/>
    </location>
</feature>
<dbReference type="SMR" id="A0A1J6KJ11"/>
<evidence type="ECO:0000256" key="2">
    <source>
        <dbReference type="SAM" id="MobiDB-lite"/>
    </source>
</evidence>
<protein>
    <submittedName>
        <fullName evidence="3">Uncharacterized protein</fullName>
    </submittedName>
</protein>
<evidence type="ECO:0000313" key="3">
    <source>
        <dbReference type="EMBL" id="OIT22779.1"/>
    </source>
</evidence>
<feature type="region of interest" description="Disordered" evidence="2">
    <location>
        <begin position="29"/>
        <end position="50"/>
    </location>
</feature>
<feature type="compositionally biased region" description="Polar residues" evidence="2">
    <location>
        <begin position="93"/>
        <end position="105"/>
    </location>
</feature>
<accession>A0A1J6KJ11</accession>
<dbReference type="EMBL" id="MJEQ01003506">
    <property type="protein sequence ID" value="OIT22779.1"/>
    <property type="molecule type" value="Genomic_DNA"/>
</dbReference>
<feature type="compositionally biased region" description="Low complexity" evidence="2">
    <location>
        <begin position="164"/>
        <end position="175"/>
    </location>
</feature>
<dbReference type="Gramene" id="OIT22779">
    <property type="protein sequence ID" value="OIT22779"/>
    <property type="gene ID" value="A4A49_29871"/>
</dbReference>
<organism evidence="3 4">
    <name type="scientific">Nicotiana attenuata</name>
    <name type="common">Coyote tobacco</name>
    <dbReference type="NCBI Taxonomy" id="49451"/>
    <lineage>
        <taxon>Eukaryota</taxon>
        <taxon>Viridiplantae</taxon>
        <taxon>Streptophyta</taxon>
        <taxon>Embryophyta</taxon>
        <taxon>Tracheophyta</taxon>
        <taxon>Spermatophyta</taxon>
        <taxon>Magnoliopsida</taxon>
        <taxon>eudicotyledons</taxon>
        <taxon>Gunneridae</taxon>
        <taxon>Pentapetalae</taxon>
        <taxon>asterids</taxon>
        <taxon>lamiids</taxon>
        <taxon>Solanales</taxon>
        <taxon>Solanaceae</taxon>
        <taxon>Nicotianoideae</taxon>
        <taxon>Nicotianeae</taxon>
        <taxon>Nicotiana</taxon>
    </lineage>
</organism>
<evidence type="ECO:0000313" key="4">
    <source>
        <dbReference type="Proteomes" id="UP000187609"/>
    </source>
</evidence>
<dbReference type="AlphaFoldDB" id="A0A1J6KJ11"/>
<sequence>MSWWEKAHGKFLENNLQALVDNVGLKSTTPLGGEDRGVRKTLSKVKEPPTPIPKVVIQHKKRKLKSSKAALKEVECTSTDIEKHPPVLPFSMQVPQDTSQSTNEDQNWKRKRPYPVEIVEVPSVDSPSRTHTACNKELNAIGHPMVSPHDKSQVSGESIGGPTSKVKLSSKASSLPHDKGLKRQSKYFRSFSIRVFTDSLFEIVASYDQERSNLADKTSQEEKLELISKAKEHLESFKLEASEKVKKVSSSEKTLKRVVKKLQTLQQERENLEGVTEATQKEVEEIQAKVSAAETEVSSYDNVNLLIVDDSANLEE</sequence>
<dbReference type="Proteomes" id="UP000187609">
    <property type="component" value="Unassembled WGS sequence"/>
</dbReference>
<keyword evidence="4" id="KW-1185">Reference proteome</keyword>
<feature type="coiled-coil region" evidence="1">
    <location>
        <begin position="248"/>
        <end position="303"/>
    </location>
</feature>
<evidence type="ECO:0000256" key="1">
    <source>
        <dbReference type="SAM" id="Coils"/>
    </source>
</evidence>
<keyword evidence="1" id="KW-0175">Coiled coil</keyword>